<dbReference type="PANTHER" id="PTHR24028:SF0">
    <property type="entry name" value="PROTOCADHERIN-10"/>
    <property type="match status" value="1"/>
</dbReference>
<evidence type="ECO:0000256" key="1">
    <source>
        <dbReference type="ARBA" id="ARBA00023180"/>
    </source>
</evidence>
<comment type="caution">
    <text evidence="4">The sequence shown here is derived from an EMBL/GenBank/DDBJ whole genome shotgun (WGS) entry which is preliminary data.</text>
</comment>
<gene>
    <name evidence="4" type="ORF">NHX12_017990</name>
</gene>
<organism evidence="4 5">
    <name type="scientific">Muraenolepis orangiensis</name>
    <name type="common">Patagonian moray cod</name>
    <dbReference type="NCBI Taxonomy" id="630683"/>
    <lineage>
        <taxon>Eukaryota</taxon>
        <taxon>Metazoa</taxon>
        <taxon>Chordata</taxon>
        <taxon>Craniata</taxon>
        <taxon>Vertebrata</taxon>
        <taxon>Euteleostomi</taxon>
        <taxon>Actinopterygii</taxon>
        <taxon>Neopterygii</taxon>
        <taxon>Teleostei</taxon>
        <taxon>Neoteleostei</taxon>
        <taxon>Acanthomorphata</taxon>
        <taxon>Zeiogadaria</taxon>
        <taxon>Gadariae</taxon>
        <taxon>Gadiformes</taxon>
        <taxon>Muraenolepidoidei</taxon>
        <taxon>Muraenolepididae</taxon>
        <taxon>Muraenolepis</taxon>
    </lineage>
</organism>
<protein>
    <recommendedName>
        <fullName evidence="3">Cadherin cytoplasmic C-terminal domain-containing protein</fullName>
    </recommendedName>
</protein>
<dbReference type="AlphaFoldDB" id="A0A9Q0EZ13"/>
<keyword evidence="5" id="KW-1185">Reference proteome</keyword>
<proteinExistence type="predicted"/>
<dbReference type="OrthoDB" id="6252479at2759"/>
<name>A0A9Q0EZ13_9TELE</name>
<keyword evidence="2" id="KW-1133">Transmembrane helix</keyword>
<dbReference type="Pfam" id="PF16492">
    <property type="entry name" value="Cadherin_C_2"/>
    <property type="match status" value="1"/>
</dbReference>
<dbReference type="InterPro" id="IPR032455">
    <property type="entry name" value="Cadherin_C"/>
</dbReference>
<keyword evidence="2" id="KW-0472">Membrane</keyword>
<keyword evidence="2" id="KW-0812">Transmembrane</keyword>
<dbReference type="CDD" id="cd11304">
    <property type="entry name" value="Cadherin_repeat"/>
    <property type="match status" value="1"/>
</dbReference>
<dbReference type="GO" id="GO:0007155">
    <property type="term" value="P:cell adhesion"/>
    <property type="evidence" value="ECO:0007669"/>
    <property type="project" value="TreeGrafter"/>
</dbReference>
<feature type="non-terminal residue" evidence="4">
    <location>
        <position position="279"/>
    </location>
</feature>
<dbReference type="GO" id="GO:0005886">
    <property type="term" value="C:plasma membrane"/>
    <property type="evidence" value="ECO:0007669"/>
    <property type="project" value="TreeGrafter"/>
</dbReference>
<feature type="non-terminal residue" evidence="4">
    <location>
        <position position="1"/>
    </location>
</feature>
<keyword evidence="1" id="KW-0325">Glycoprotein</keyword>
<evidence type="ECO:0000313" key="4">
    <source>
        <dbReference type="EMBL" id="KAJ3614416.1"/>
    </source>
</evidence>
<dbReference type="EMBL" id="JANIIK010000034">
    <property type="protein sequence ID" value="KAJ3614416.1"/>
    <property type="molecule type" value="Genomic_DNA"/>
</dbReference>
<dbReference type="InterPro" id="IPR050174">
    <property type="entry name" value="Protocadherin/Cadherin-CA"/>
</dbReference>
<feature type="domain" description="Cadherin cytoplasmic C-terminal" evidence="3">
    <location>
        <begin position="45"/>
        <end position="165"/>
    </location>
</feature>
<dbReference type="Proteomes" id="UP001148018">
    <property type="component" value="Unassembled WGS sequence"/>
</dbReference>
<accession>A0A9Q0EZ13</accession>
<evidence type="ECO:0000313" key="5">
    <source>
        <dbReference type="Proteomes" id="UP001148018"/>
    </source>
</evidence>
<feature type="transmembrane region" description="Helical" evidence="2">
    <location>
        <begin position="46"/>
        <end position="70"/>
    </location>
</feature>
<dbReference type="PANTHER" id="PTHR24028">
    <property type="entry name" value="CADHERIN-87A"/>
    <property type="match status" value="1"/>
</dbReference>
<sequence>GLYNLQIEVRDHGQPPLSTSASVCIVLVDGAVGGRGSNFSDTGLDLTLILIIALGCVSFVFLLAMIVLAVRCQKDRKLNLHTCLTSGECCLCCGGSACCRRRSVRGRKQKKLSKSDIMLVHSTNVTSDIEAEGQVPVEESGNPSSYCYQVCMTPESAKTDMMFLQPCSPARSTDAEHTKTCGALVTGYSDQQPDIISTGSMLTNETAKHPRTEMNYLLAAHNPRLGGPDSSTCTDECKALGHSDRCWMPTFLSQDARRGPDYRTNLHVPGMDATLPNTE</sequence>
<evidence type="ECO:0000259" key="3">
    <source>
        <dbReference type="Pfam" id="PF16492"/>
    </source>
</evidence>
<reference evidence="4" key="1">
    <citation type="submission" date="2022-07" db="EMBL/GenBank/DDBJ databases">
        <title>Chromosome-level genome of Muraenolepis orangiensis.</title>
        <authorList>
            <person name="Kim J."/>
        </authorList>
    </citation>
    <scope>NUCLEOTIDE SEQUENCE</scope>
    <source>
        <strain evidence="4">KU_S4_2022</strain>
        <tissue evidence="4">Muscle</tissue>
    </source>
</reference>
<evidence type="ECO:0000256" key="2">
    <source>
        <dbReference type="SAM" id="Phobius"/>
    </source>
</evidence>